<evidence type="ECO:0000313" key="2">
    <source>
        <dbReference type="Proteomes" id="UP000316921"/>
    </source>
</evidence>
<dbReference type="SUPFAM" id="SSF109854">
    <property type="entry name" value="DinB/YfiT-like putative metalloenzymes"/>
    <property type="match status" value="1"/>
</dbReference>
<dbReference type="AlphaFoldDB" id="A0A518BF23"/>
<dbReference type="RefSeq" id="WP_419192072.1">
    <property type="nucleotide sequence ID" value="NZ_CP036287.1"/>
</dbReference>
<evidence type="ECO:0000313" key="1">
    <source>
        <dbReference type="EMBL" id="QDU65587.1"/>
    </source>
</evidence>
<organism evidence="1 2">
    <name type="scientific">Engelhardtia mirabilis</name>
    <dbReference type="NCBI Taxonomy" id="2528011"/>
    <lineage>
        <taxon>Bacteria</taxon>
        <taxon>Pseudomonadati</taxon>
        <taxon>Planctomycetota</taxon>
        <taxon>Planctomycetia</taxon>
        <taxon>Planctomycetia incertae sedis</taxon>
        <taxon>Engelhardtia</taxon>
    </lineage>
</organism>
<dbReference type="Proteomes" id="UP000316921">
    <property type="component" value="Chromosome"/>
</dbReference>
<reference evidence="1 2" key="1">
    <citation type="submission" date="2019-02" db="EMBL/GenBank/DDBJ databases">
        <title>Deep-cultivation of Planctomycetes and their phenomic and genomic characterization uncovers novel biology.</title>
        <authorList>
            <person name="Wiegand S."/>
            <person name="Jogler M."/>
            <person name="Boedeker C."/>
            <person name="Pinto D."/>
            <person name="Vollmers J."/>
            <person name="Rivas-Marin E."/>
            <person name="Kohn T."/>
            <person name="Peeters S.H."/>
            <person name="Heuer A."/>
            <person name="Rast P."/>
            <person name="Oberbeckmann S."/>
            <person name="Bunk B."/>
            <person name="Jeske O."/>
            <person name="Meyerdierks A."/>
            <person name="Storesund J.E."/>
            <person name="Kallscheuer N."/>
            <person name="Luecker S."/>
            <person name="Lage O.M."/>
            <person name="Pohl T."/>
            <person name="Merkel B.J."/>
            <person name="Hornburger P."/>
            <person name="Mueller R.-W."/>
            <person name="Bruemmer F."/>
            <person name="Labrenz M."/>
            <person name="Spormann A.M."/>
            <person name="Op den Camp H."/>
            <person name="Overmann J."/>
            <person name="Amann R."/>
            <person name="Jetten M.S.M."/>
            <person name="Mascher T."/>
            <person name="Medema M.H."/>
            <person name="Devos D.P."/>
            <person name="Kaster A.-K."/>
            <person name="Ovreas L."/>
            <person name="Rohde M."/>
            <person name="Galperin M.Y."/>
            <person name="Jogler C."/>
        </authorList>
    </citation>
    <scope>NUCLEOTIDE SEQUENCE [LARGE SCALE GENOMIC DNA]</scope>
    <source>
        <strain evidence="1 2">Pla133</strain>
    </source>
</reference>
<dbReference type="EMBL" id="CP036287">
    <property type="protein sequence ID" value="QDU65587.1"/>
    <property type="molecule type" value="Genomic_DNA"/>
</dbReference>
<proteinExistence type="predicted"/>
<dbReference type="InterPro" id="IPR034660">
    <property type="entry name" value="DinB/YfiT-like"/>
</dbReference>
<protein>
    <recommendedName>
        <fullName evidence="3">DinB family protein</fullName>
    </recommendedName>
</protein>
<accession>A0A518BF23</accession>
<sequence>MSASPERRETLLAAQNVVVLEQGLEVFERLGGTSADGRSLAALYTAVPDGLTQSGVGGHFRHIHDYYRCFLGGLESGRVDYDLRARDPRFETELAYAGTELRGTIERLCEIVGRDDELVVKMDEDHSPGAPDPWSRSTVMRELRFLLSHTIHHYALIAMILKVQGFDCGSGFGVAPSTLEYWETRTSCAPSPGSDQ</sequence>
<dbReference type="KEGG" id="pbap:Pla133_06520"/>
<keyword evidence="2" id="KW-1185">Reference proteome</keyword>
<dbReference type="PANTHER" id="PTHR39473">
    <property type="match status" value="1"/>
</dbReference>
<name>A0A518BF23_9BACT</name>
<gene>
    <name evidence="1" type="ORF">Pla133_06520</name>
</gene>
<evidence type="ECO:0008006" key="3">
    <source>
        <dbReference type="Google" id="ProtNLM"/>
    </source>
</evidence>
<dbReference type="PANTHER" id="PTHR39473:SF1">
    <property type="entry name" value="DINB-LIKE DOMAIN-CONTAINING PROTEIN"/>
    <property type="match status" value="1"/>
</dbReference>